<gene>
    <name evidence="2" type="ORF">DCAF_LOCUS7853</name>
</gene>
<dbReference type="Proteomes" id="UP001314170">
    <property type="component" value="Unassembled WGS sequence"/>
</dbReference>
<dbReference type="EMBL" id="CAWUPB010000913">
    <property type="protein sequence ID" value="CAK7330235.1"/>
    <property type="molecule type" value="Genomic_DNA"/>
</dbReference>
<dbReference type="Gene3D" id="1.20.1280.50">
    <property type="match status" value="1"/>
</dbReference>
<evidence type="ECO:0000313" key="3">
    <source>
        <dbReference type="Proteomes" id="UP001314170"/>
    </source>
</evidence>
<dbReference type="PANTHER" id="PTHR47602">
    <property type="entry name" value="F-BOX PROTEIN SKIP22"/>
    <property type="match status" value="1"/>
</dbReference>
<dbReference type="PANTHER" id="PTHR47602:SF2">
    <property type="entry name" value="F-BOX PROTEIN SKIP22"/>
    <property type="match status" value="1"/>
</dbReference>
<name>A0AAV1R831_9ROSI</name>
<evidence type="ECO:0000259" key="1">
    <source>
        <dbReference type="PROSITE" id="PS50181"/>
    </source>
</evidence>
<proteinExistence type="predicted"/>
<keyword evidence="3" id="KW-1185">Reference proteome</keyword>
<dbReference type="SUPFAM" id="SSF81383">
    <property type="entry name" value="F-box domain"/>
    <property type="match status" value="1"/>
</dbReference>
<feature type="domain" description="F-box" evidence="1">
    <location>
        <begin position="245"/>
        <end position="292"/>
    </location>
</feature>
<evidence type="ECO:0000313" key="2">
    <source>
        <dbReference type="EMBL" id="CAK7330235.1"/>
    </source>
</evidence>
<dbReference type="PROSITE" id="PS50181">
    <property type="entry name" value="FBOX"/>
    <property type="match status" value="1"/>
</dbReference>
<organism evidence="2 3">
    <name type="scientific">Dovyalis caffra</name>
    <dbReference type="NCBI Taxonomy" id="77055"/>
    <lineage>
        <taxon>Eukaryota</taxon>
        <taxon>Viridiplantae</taxon>
        <taxon>Streptophyta</taxon>
        <taxon>Embryophyta</taxon>
        <taxon>Tracheophyta</taxon>
        <taxon>Spermatophyta</taxon>
        <taxon>Magnoliopsida</taxon>
        <taxon>eudicotyledons</taxon>
        <taxon>Gunneridae</taxon>
        <taxon>Pentapetalae</taxon>
        <taxon>rosids</taxon>
        <taxon>fabids</taxon>
        <taxon>Malpighiales</taxon>
        <taxon>Salicaceae</taxon>
        <taxon>Flacourtieae</taxon>
        <taxon>Dovyalis</taxon>
    </lineage>
</organism>
<dbReference type="SMART" id="SM00256">
    <property type="entry name" value="FBOX"/>
    <property type="match status" value="1"/>
</dbReference>
<protein>
    <recommendedName>
        <fullName evidence="1">F-box domain-containing protein</fullName>
    </recommendedName>
</protein>
<dbReference type="Pfam" id="PF12937">
    <property type="entry name" value="F-box-like"/>
    <property type="match status" value="1"/>
</dbReference>
<dbReference type="AlphaFoldDB" id="A0AAV1R831"/>
<dbReference type="InterPro" id="IPR001810">
    <property type="entry name" value="F-box_dom"/>
</dbReference>
<comment type="caution">
    <text evidence="2">The sequence shown here is derived from an EMBL/GenBank/DDBJ whole genome shotgun (WGS) entry which is preliminary data.</text>
</comment>
<dbReference type="Gene3D" id="3.40.1000.30">
    <property type="match status" value="2"/>
</dbReference>
<dbReference type="InterPro" id="IPR036047">
    <property type="entry name" value="F-box-like_dom_sf"/>
</dbReference>
<dbReference type="CDD" id="cd22165">
    <property type="entry name" value="F-box_AtSKIP22-like"/>
    <property type="match status" value="1"/>
</dbReference>
<sequence length="627" mass="69865">MNFVSKTDELQASSEGDSLQSLGITSGDLVYFSLNPKGFASSTAASSSSVKKTQIGETEIQGLGSLEGVGNDTGFYHELRFLKKVLKEELGDGICSKYNVLVVAVHAVFLESGLVGFDSELGLRNDRLYITEEGLSKAFTMSLSYTLPELLDSEDGADSTVLKFQSLGHFVNVYGALANGGSEFYWLCLDEYKIAPIINLLRLNCGDKDGWCRKKGLFDFLKIVKDELVLPLLADLCHKTGCVLQSCFTSLPADLKLKIFELLPGNDIARMEYVCSQMRQTLSSKNDLWKQKFVEEFWVGEGTKGIINWKKRTHELQASVEEDSLQSFGIASGGHVHFSLNPNDFGSPIAGFSSSGNSLDKPTSDQSLNSRETQVQVWSEIRVSDMIDTVMITQTGETGKPKELGSLEGVGNDSRFYNELCFLKRVLIEELGDNVCSEYNVLVVAVHAVLLESGLIGFDSKLRLRNDRLYIMEEGSCKAFTMSLCYTLPQLLDNEDVACWIVLKFQRIGHFVNVYGTLANGGSEFYRLSLDEYKIAPFINLLRLNCSEKDEWCSQKQFFEFQKIVKDELVLPISTDLCRKTGLLKMVSILIPKCGSPTLNSSYNVFRLLESQLTHLLAFSQKNPRPR</sequence>
<accession>A0AAV1R831</accession>
<reference evidence="2 3" key="1">
    <citation type="submission" date="2024-01" db="EMBL/GenBank/DDBJ databases">
        <authorList>
            <person name="Waweru B."/>
        </authorList>
    </citation>
    <scope>NUCLEOTIDE SEQUENCE [LARGE SCALE GENOMIC DNA]</scope>
</reference>